<dbReference type="EMBL" id="FR905381">
    <property type="protein sequence ID" value="CDQ78863.1"/>
    <property type="molecule type" value="Genomic_DNA"/>
</dbReference>
<proteinExistence type="predicted"/>
<accession>A0A060XGZ1</accession>
<organism evidence="1 2">
    <name type="scientific">Oncorhynchus mykiss</name>
    <name type="common">Rainbow trout</name>
    <name type="synonym">Salmo gairdneri</name>
    <dbReference type="NCBI Taxonomy" id="8022"/>
    <lineage>
        <taxon>Eukaryota</taxon>
        <taxon>Metazoa</taxon>
        <taxon>Chordata</taxon>
        <taxon>Craniata</taxon>
        <taxon>Vertebrata</taxon>
        <taxon>Euteleostomi</taxon>
        <taxon>Actinopterygii</taxon>
        <taxon>Neopterygii</taxon>
        <taxon>Teleostei</taxon>
        <taxon>Protacanthopterygii</taxon>
        <taxon>Salmoniformes</taxon>
        <taxon>Salmonidae</taxon>
        <taxon>Salmoninae</taxon>
        <taxon>Oncorhynchus</taxon>
    </lineage>
</organism>
<dbReference type="Gene3D" id="3.30.420.10">
    <property type="entry name" value="Ribonuclease H-like superfamily/Ribonuclease H"/>
    <property type="match status" value="1"/>
</dbReference>
<name>A0A060XGZ1_ONCMY</name>
<dbReference type="GO" id="GO:0003676">
    <property type="term" value="F:nucleic acid binding"/>
    <property type="evidence" value="ECO:0007669"/>
    <property type="project" value="InterPro"/>
</dbReference>
<gene>
    <name evidence="1" type="ORF">GSONMT00023176001</name>
</gene>
<reference evidence="1" key="2">
    <citation type="submission" date="2014-03" db="EMBL/GenBank/DDBJ databases">
        <authorList>
            <person name="Genoscope - CEA"/>
        </authorList>
    </citation>
    <scope>NUCLEOTIDE SEQUENCE</scope>
</reference>
<dbReference type="Proteomes" id="UP000193380">
    <property type="component" value="Unassembled WGS sequence"/>
</dbReference>
<dbReference type="STRING" id="8022.A0A060XGZ1"/>
<sequence>MLFFPLHASTLSARAPFSRSWVFRWVSTADSISSRLLGFCRLAASSCRIEERPKVPIQNNFIYYWEGRYVAHTHTYSSENIQCIWKLFRPFAMRLEIELRCILFPLIILEIGVHLWCFSTTGTGRLVRIEGKMNGAKYREILDENLLQSIQDLRLGRMTRWRRQRVLPHF</sequence>
<dbReference type="AlphaFoldDB" id="A0A060XGZ1"/>
<dbReference type="InterPro" id="IPR036397">
    <property type="entry name" value="RNaseH_sf"/>
</dbReference>
<evidence type="ECO:0000313" key="2">
    <source>
        <dbReference type="Proteomes" id="UP000193380"/>
    </source>
</evidence>
<evidence type="ECO:0000313" key="1">
    <source>
        <dbReference type="EMBL" id="CDQ78863.1"/>
    </source>
</evidence>
<dbReference type="PaxDb" id="8022-A0A060XGZ1"/>
<protein>
    <submittedName>
        <fullName evidence="1">Uncharacterized protein</fullName>
    </submittedName>
</protein>
<reference evidence="1" key="1">
    <citation type="journal article" date="2014" name="Nat. Commun.">
        <title>The rainbow trout genome provides novel insights into evolution after whole-genome duplication in vertebrates.</title>
        <authorList>
            <person name="Berthelot C."/>
            <person name="Brunet F."/>
            <person name="Chalopin D."/>
            <person name="Juanchich A."/>
            <person name="Bernard M."/>
            <person name="Noel B."/>
            <person name="Bento P."/>
            <person name="Da Silva C."/>
            <person name="Labadie K."/>
            <person name="Alberti A."/>
            <person name="Aury J.M."/>
            <person name="Louis A."/>
            <person name="Dehais P."/>
            <person name="Bardou P."/>
            <person name="Montfort J."/>
            <person name="Klopp C."/>
            <person name="Cabau C."/>
            <person name="Gaspin C."/>
            <person name="Thorgaard G.H."/>
            <person name="Boussaha M."/>
            <person name="Quillet E."/>
            <person name="Guyomard R."/>
            <person name="Galiana D."/>
            <person name="Bobe J."/>
            <person name="Volff J.N."/>
            <person name="Genet C."/>
            <person name="Wincker P."/>
            <person name="Jaillon O."/>
            <person name="Roest Crollius H."/>
            <person name="Guiguen Y."/>
        </authorList>
    </citation>
    <scope>NUCLEOTIDE SEQUENCE [LARGE SCALE GENOMIC DNA]</scope>
</reference>